<dbReference type="InterPro" id="IPR001806">
    <property type="entry name" value="Small_GTPase"/>
</dbReference>
<evidence type="ECO:0000256" key="4">
    <source>
        <dbReference type="ARBA" id="ARBA00048098"/>
    </source>
</evidence>
<feature type="region of interest" description="Disordered" evidence="5">
    <location>
        <begin position="273"/>
        <end position="345"/>
    </location>
</feature>
<dbReference type="EC" id="3.6.5.2" evidence="2"/>
<dbReference type="PROSITE" id="PS51421">
    <property type="entry name" value="RAS"/>
    <property type="match status" value="1"/>
</dbReference>
<dbReference type="GO" id="GO:0003925">
    <property type="term" value="F:G protein activity"/>
    <property type="evidence" value="ECO:0007669"/>
    <property type="project" value="UniProtKB-EC"/>
</dbReference>
<comment type="similarity">
    <text evidence="1">Belongs to the small GTPase superfamily. Ras family.</text>
</comment>
<dbReference type="SUPFAM" id="SSF52540">
    <property type="entry name" value="P-loop containing nucleoside triphosphate hydrolases"/>
    <property type="match status" value="1"/>
</dbReference>
<evidence type="ECO:0000256" key="5">
    <source>
        <dbReference type="SAM" id="MobiDB-lite"/>
    </source>
</evidence>
<dbReference type="PROSITE" id="PS51419">
    <property type="entry name" value="RAB"/>
    <property type="match status" value="1"/>
</dbReference>
<organism evidence="6">
    <name type="scientific">Phlebotomus kandelakii</name>
    <dbReference type="NCBI Taxonomy" id="1109342"/>
    <lineage>
        <taxon>Eukaryota</taxon>
        <taxon>Metazoa</taxon>
        <taxon>Ecdysozoa</taxon>
        <taxon>Arthropoda</taxon>
        <taxon>Hexapoda</taxon>
        <taxon>Insecta</taxon>
        <taxon>Pterygota</taxon>
        <taxon>Neoptera</taxon>
        <taxon>Endopterygota</taxon>
        <taxon>Diptera</taxon>
        <taxon>Nematocera</taxon>
        <taxon>Psychodoidea</taxon>
        <taxon>Psychodidae</taxon>
        <taxon>Phlebotomus</taxon>
        <taxon>Larroussius</taxon>
    </lineage>
</organism>
<dbReference type="Gene3D" id="3.40.50.300">
    <property type="entry name" value="P-loop containing nucleotide triphosphate hydrolases"/>
    <property type="match status" value="1"/>
</dbReference>
<dbReference type="PRINTS" id="PR00449">
    <property type="entry name" value="RASTRNSFRMNG"/>
</dbReference>
<proteinExistence type="inferred from homology"/>
<dbReference type="SMART" id="SM00173">
    <property type="entry name" value="RAS"/>
    <property type="match status" value="1"/>
</dbReference>
<keyword evidence="3" id="KW-0378">Hydrolase</keyword>
<dbReference type="AlphaFoldDB" id="A0A6B2EEZ8"/>
<dbReference type="GO" id="GO:0005525">
    <property type="term" value="F:GTP binding"/>
    <property type="evidence" value="ECO:0007669"/>
    <property type="project" value="InterPro"/>
</dbReference>
<sequence>MMSTSPKSSLAKLGLHSNKSKTFKVLIIGHSGVGKTAMVVRFITKRFIGSYDSSDEKIYSYTTVIDNEIVAFDIADRPGHFNTTDLDKYKNSERKALDLETQCRWADAFILVYSVTDKCSFDECNRLKFLINYNKRRRKLTNKESLMDVPVILVGNKNDQWGDRMVSNEEGYRRSKEISCVCFHEISARESADQVMAVFRDATRYWRVLSKSPKLKRSTSETASELVVSPDTLTPCLLPSDGAITPTATTPTVKSEKRMSMLFFGRLWAESSPDENEELKSQETDAKQNGPFRERASTDGTLLSRPRRWRFPPPTTSGSGSLTPHPRSERRMSISLRGSNTNSSY</sequence>
<dbReference type="SMART" id="SM00175">
    <property type="entry name" value="RAB"/>
    <property type="match status" value="1"/>
</dbReference>
<dbReference type="InterPro" id="IPR027417">
    <property type="entry name" value="P-loop_NTPase"/>
</dbReference>
<accession>A0A6B2EEZ8</accession>
<feature type="compositionally biased region" description="Polar residues" evidence="5">
    <location>
        <begin position="336"/>
        <end position="345"/>
    </location>
</feature>
<comment type="catalytic activity">
    <reaction evidence="4">
        <text>GTP + H2O = GDP + phosphate + H(+)</text>
        <dbReference type="Rhea" id="RHEA:19669"/>
        <dbReference type="ChEBI" id="CHEBI:15377"/>
        <dbReference type="ChEBI" id="CHEBI:15378"/>
        <dbReference type="ChEBI" id="CHEBI:37565"/>
        <dbReference type="ChEBI" id="CHEBI:43474"/>
        <dbReference type="ChEBI" id="CHEBI:58189"/>
        <dbReference type="EC" id="3.6.5.2"/>
    </reaction>
</comment>
<evidence type="ECO:0000256" key="3">
    <source>
        <dbReference type="ARBA" id="ARBA00022801"/>
    </source>
</evidence>
<dbReference type="InterPro" id="IPR051065">
    <property type="entry name" value="Ras-related_GTPase"/>
</dbReference>
<dbReference type="Pfam" id="PF00071">
    <property type="entry name" value="Ras"/>
    <property type="match status" value="1"/>
</dbReference>
<reference evidence="6" key="1">
    <citation type="submission" date="2019-10" db="EMBL/GenBank/DDBJ databases">
        <title>Short sand fly seasons in Tbilisi, Georgia, hinder development of host immunity to saliva of the visceral leishmaniasis vector Phlebotomus kandelakii.</title>
        <authorList>
            <person name="Oliveira F."/>
            <person name="Giorgobiani E."/>
            <person name="Guimaraes-Costa A.B."/>
            <person name="Abdeladhim M."/>
            <person name="Oristian J."/>
            <person name="Tskhvaradze L."/>
            <person name="Tsertsvadze N."/>
            <person name="Zakalashvili M."/>
            <person name="Valenzuela J.G."/>
            <person name="Kamhawi S."/>
        </authorList>
    </citation>
    <scope>NUCLEOTIDE SEQUENCE</scope>
    <source>
        <strain evidence="6">Wild-capture in Tbilisi</strain>
        <tissue evidence="6">Salivary glands</tissue>
    </source>
</reference>
<feature type="compositionally biased region" description="Basic and acidic residues" evidence="5">
    <location>
        <begin position="278"/>
        <end position="297"/>
    </location>
</feature>
<evidence type="ECO:0000313" key="6">
    <source>
        <dbReference type="EMBL" id="NBJ61735.1"/>
    </source>
</evidence>
<dbReference type="EMBL" id="GIFK01004032">
    <property type="protein sequence ID" value="NBJ61735.1"/>
    <property type="molecule type" value="Transcribed_RNA"/>
</dbReference>
<name>A0A6B2EEZ8_9DIPT</name>
<evidence type="ECO:0000256" key="1">
    <source>
        <dbReference type="ARBA" id="ARBA00008344"/>
    </source>
</evidence>
<evidence type="ECO:0000256" key="2">
    <source>
        <dbReference type="ARBA" id="ARBA00011984"/>
    </source>
</evidence>
<dbReference type="PANTHER" id="PTHR45704">
    <property type="entry name" value="RAS-LIKE FAMILY MEMBER 11"/>
    <property type="match status" value="1"/>
</dbReference>
<protein>
    <recommendedName>
        <fullName evidence="2">small monomeric GTPase</fullName>
        <ecNumber evidence="2">3.6.5.2</ecNumber>
    </recommendedName>
</protein>
<dbReference type="SMART" id="SM00174">
    <property type="entry name" value="RHO"/>
    <property type="match status" value="1"/>
</dbReference>